<accession>A0A6P1V5L7</accession>
<dbReference type="AlphaFoldDB" id="A0A6P1V5L7"/>
<name>A0A6P1V5L7_9ENTR</name>
<evidence type="ECO:0000313" key="2">
    <source>
        <dbReference type="Proteomes" id="UP000464389"/>
    </source>
</evidence>
<reference evidence="1 2" key="1">
    <citation type="submission" date="2020-01" db="EMBL/GenBank/DDBJ databases">
        <title>Bactrocera dorsalis gut bacteria genome.</title>
        <authorList>
            <person name="Zhang H."/>
            <person name="Cai Z."/>
        </authorList>
    </citation>
    <scope>NUCLEOTIDE SEQUENCE [LARGE SCALE GENOMIC DNA]</scope>
    <source>
        <strain evidence="1 2">BD177</strain>
    </source>
</reference>
<evidence type="ECO:0000313" key="1">
    <source>
        <dbReference type="EMBL" id="QHS48859.1"/>
    </source>
</evidence>
<organism evidence="1 2">
    <name type="scientific">Klebsiella michiganensis</name>
    <dbReference type="NCBI Taxonomy" id="1134687"/>
    <lineage>
        <taxon>Bacteria</taxon>
        <taxon>Pseudomonadati</taxon>
        <taxon>Pseudomonadota</taxon>
        <taxon>Gammaproteobacteria</taxon>
        <taxon>Enterobacterales</taxon>
        <taxon>Enterobacteriaceae</taxon>
        <taxon>Klebsiella/Raoultella group</taxon>
        <taxon>Klebsiella</taxon>
    </lineage>
</organism>
<dbReference type="EMBL" id="CP048108">
    <property type="protein sequence ID" value="QHS48859.1"/>
    <property type="molecule type" value="Genomic_DNA"/>
</dbReference>
<sequence>MRNESSSQQHIKKNYCGNMNVCVGNLKKYQSRGNSRTKHQKVKER</sequence>
<dbReference type="Proteomes" id="UP000464389">
    <property type="component" value="Chromosome"/>
</dbReference>
<protein>
    <submittedName>
        <fullName evidence="1">Uncharacterized protein</fullName>
    </submittedName>
</protein>
<gene>
    <name evidence="1" type="ORF">GW952_26175</name>
</gene>
<proteinExistence type="predicted"/>